<feature type="repeat" description="WD" evidence="5">
    <location>
        <begin position="148"/>
        <end position="190"/>
    </location>
</feature>
<dbReference type="InterPro" id="IPR052234">
    <property type="entry name" value="U5_snRNP_Component"/>
</dbReference>
<dbReference type="EMBL" id="FWEW01001349">
    <property type="protein sequence ID" value="SLM36824.1"/>
    <property type="molecule type" value="Genomic_DNA"/>
</dbReference>
<dbReference type="PANTHER" id="PTHR44006:SF1">
    <property type="entry name" value="U5 SMALL NUCLEAR RIBONUCLEOPROTEIN 40 KDA PROTEIN"/>
    <property type="match status" value="1"/>
</dbReference>
<dbReference type="InterPro" id="IPR015943">
    <property type="entry name" value="WD40/YVTN_repeat-like_dom_sf"/>
</dbReference>
<dbReference type="CDD" id="cd00200">
    <property type="entry name" value="WD40"/>
    <property type="match status" value="1"/>
</dbReference>
<name>A0A1W5D112_9LECA</name>
<feature type="repeat" description="WD" evidence="5">
    <location>
        <begin position="197"/>
        <end position="231"/>
    </location>
</feature>
<dbReference type="SMART" id="SM00320">
    <property type="entry name" value="WD40"/>
    <property type="match status" value="7"/>
</dbReference>
<accession>A0A1W5D112</accession>
<evidence type="ECO:0000256" key="3">
    <source>
        <dbReference type="ARBA" id="ARBA00022737"/>
    </source>
</evidence>
<protein>
    <submittedName>
        <fullName evidence="8">WD40/YVTN repeat-like-containing domain</fullName>
    </submittedName>
</protein>
<evidence type="ECO:0000256" key="6">
    <source>
        <dbReference type="SAM" id="MobiDB-lite"/>
    </source>
</evidence>
<evidence type="ECO:0000256" key="2">
    <source>
        <dbReference type="ARBA" id="ARBA00022664"/>
    </source>
</evidence>
<keyword evidence="4" id="KW-0508">mRNA splicing</keyword>
<dbReference type="InterPro" id="IPR036322">
    <property type="entry name" value="WD40_repeat_dom_sf"/>
</dbReference>
<keyword evidence="1 5" id="KW-0853">WD repeat</keyword>
<dbReference type="Proteomes" id="UP000192927">
    <property type="component" value="Unassembled WGS sequence"/>
</dbReference>
<dbReference type="PRINTS" id="PR00320">
    <property type="entry name" value="GPROTEINBRPT"/>
</dbReference>
<proteinExistence type="predicted"/>
<dbReference type="PROSITE" id="PS50082">
    <property type="entry name" value="WD_REPEATS_2"/>
    <property type="match status" value="6"/>
</dbReference>
<feature type="repeat" description="WD" evidence="5">
    <location>
        <begin position="63"/>
        <end position="94"/>
    </location>
</feature>
<feature type="transmembrane region" description="Helical" evidence="7">
    <location>
        <begin position="353"/>
        <end position="372"/>
    </location>
</feature>
<feature type="repeat" description="WD" evidence="5">
    <location>
        <begin position="232"/>
        <end position="266"/>
    </location>
</feature>
<dbReference type="AlphaFoldDB" id="A0A1W5D112"/>
<feature type="transmembrane region" description="Helical" evidence="7">
    <location>
        <begin position="378"/>
        <end position="403"/>
    </location>
</feature>
<keyword evidence="2" id="KW-0507">mRNA processing</keyword>
<feature type="region of interest" description="Disordered" evidence="6">
    <location>
        <begin position="478"/>
        <end position="506"/>
    </location>
</feature>
<evidence type="ECO:0000313" key="9">
    <source>
        <dbReference type="Proteomes" id="UP000192927"/>
    </source>
</evidence>
<dbReference type="PANTHER" id="PTHR44006">
    <property type="entry name" value="U5 SMALL NUCLEAR RIBONUCLEOPROTEIN 40 KDA PROTEIN"/>
    <property type="match status" value="1"/>
</dbReference>
<dbReference type="GO" id="GO:0003723">
    <property type="term" value="F:RNA binding"/>
    <property type="evidence" value="ECO:0007669"/>
    <property type="project" value="TreeGrafter"/>
</dbReference>
<feature type="repeat" description="WD" evidence="5">
    <location>
        <begin position="282"/>
        <end position="323"/>
    </location>
</feature>
<dbReference type="PROSITE" id="PS00678">
    <property type="entry name" value="WD_REPEATS_1"/>
    <property type="match status" value="3"/>
</dbReference>
<keyword evidence="7" id="KW-0812">Transmembrane</keyword>
<dbReference type="GO" id="GO:0006397">
    <property type="term" value="P:mRNA processing"/>
    <property type="evidence" value="ECO:0007669"/>
    <property type="project" value="UniProtKB-KW"/>
</dbReference>
<feature type="repeat" description="WD" evidence="5">
    <location>
        <begin position="106"/>
        <end position="147"/>
    </location>
</feature>
<keyword evidence="7" id="KW-1133">Transmembrane helix</keyword>
<dbReference type="SUPFAM" id="SSF50978">
    <property type="entry name" value="WD40 repeat-like"/>
    <property type="match status" value="1"/>
</dbReference>
<dbReference type="Pfam" id="PF00400">
    <property type="entry name" value="WD40"/>
    <property type="match status" value="7"/>
</dbReference>
<dbReference type="PROSITE" id="PS50294">
    <property type="entry name" value="WD_REPEATS_REGION"/>
    <property type="match status" value="5"/>
</dbReference>
<dbReference type="InterPro" id="IPR020472">
    <property type="entry name" value="WD40_PAC1"/>
</dbReference>
<evidence type="ECO:0000256" key="1">
    <source>
        <dbReference type="ARBA" id="ARBA00022574"/>
    </source>
</evidence>
<reference evidence="9" key="1">
    <citation type="submission" date="2017-03" db="EMBL/GenBank/DDBJ databases">
        <authorList>
            <person name="Sharma R."/>
            <person name="Thines M."/>
        </authorList>
    </citation>
    <scope>NUCLEOTIDE SEQUENCE [LARGE SCALE GENOMIC DNA]</scope>
</reference>
<dbReference type="InterPro" id="IPR019775">
    <property type="entry name" value="WD40_repeat_CS"/>
</dbReference>
<dbReference type="GO" id="GO:0008380">
    <property type="term" value="P:RNA splicing"/>
    <property type="evidence" value="ECO:0007669"/>
    <property type="project" value="UniProtKB-KW"/>
</dbReference>
<evidence type="ECO:0000256" key="7">
    <source>
        <dbReference type="SAM" id="Phobius"/>
    </source>
</evidence>
<dbReference type="Gene3D" id="2.130.10.10">
    <property type="entry name" value="YVTN repeat-like/Quinoprotein amine dehydrogenase"/>
    <property type="match status" value="1"/>
</dbReference>
<evidence type="ECO:0000256" key="5">
    <source>
        <dbReference type="PROSITE-ProRule" id="PRU00221"/>
    </source>
</evidence>
<keyword evidence="7" id="KW-0472">Membrane</keyword>
<keyword evidence="9" id="KW-1185">Reference proteome</keyword>
<evidence type="ECO:0000313" key="8">
    <source>
        <dbReference type="EMBL" id="SLM36824.1"/>
    </source>
</evidence>
<dbReference type="GO" id="GO:0071013">
    <property type="term" value="C:catalytic step 2 spliceosome"/>
    <property type="evidence" value="ECO:0007669"/>
    <property type="project" value="TreeGrafter"/>
</dbReference>
<dbReference type="InterPro" id="IPR001680">
    <property type="entry name" value="WD40_rpt"/>
</dbReference>
<keyword evidence="3" id="KW-0677">Repeat</keyword>
<evidence type="ECO:0000256" key="4">
    <source>
        <dbReference type="ARBA" id="ARBA00023187"/>
    </source>
</evidence>
<sequence length="506" mass="55470">MSAEKRPASDAFGSSQMIVKRQKSDANLGNGRAVAVVNGSAANGALIQPVPRTSGLQAPIMELAGHSAEVFATRFDPSGQNIASGSMDRSIMLWRTYGQCDNYGILTGHKGAVLDLHWSRDSRVIFSASADMTLASWDLETGLRIRRHIGHEEVVNCLDVSRRGEELIVSGGDDGYIGMWDPRQKQAVDFIETEFPITAVALAEAGNELYSGGIDNDIKVWDMRKKAVTYSMPGHTDTITSLQVSPDAQALLSNSHDGSVRTWDIRPFAPTDRHIRTFDGAPAGLEKNLIRASWDPRGQRVAAGSGDRSVVVWDVRSGKLLYKLPGHKGTVNDVRFAPGDEPIIVSGSSDRNLMLALILTTYLALTISHTATGKAFQVMSILLILIITIYFCHSLIRLCMLAFMSPSKPKSGWVAYPVREDGHPQPGPHSWVLTENVEHEEYSNGEGDEEEDLAPPPPVYGLWRGSVRVDPNLIRWQAPEDHKTAERLESPEHGLRSPSYENDRGA</sequence>
<organism evidence="8 9">
    <name type="scientific">Lasallia pustulata</name>
    <dbReference type="NCBI Taxonomy" id="136370"/>
    <lineage>
        <taxon>Eukaryota</taxon>
        <taxon>Fungi</taxon>
        <taxon>Dikarya</taxon>
        <taxon>Ascomycota</taxon>
        <taxon>Pezizomycotina</taxon>
        <taxon>Lecanoromycetes</taxon>
        <taxon>OSLEUM clade</taxon>
        <taxon>Umbilicariomycetidae</taxon>
        <taxon>Umbilicariales</taxon>
        <taxon>Umbilicariaceae</taxon>
        <taxon>Lasallia</taxon>
    </lineage>
</organism>